<keyword evidence="5 8" id="KW-1133">Transmembrane helix</keyword>
<proteinExistence type="predicted"/>
<feature type="transmembrane region" description="Helical" evidence="8">
    <location>
        <begin position="12"/>
        <end position="35"/>
    </location>
</feature>
<reference evidence="10" key="1">
    <citation type="submission" date="2017-02" db="EMBL/GenBank/DDBJ databases">
        <authorList>
            <person name="Varghese N."/>
            <person name="Submissions S."/>
        </authorList>
    </citation>
    <scope>NUCLEOTIDE SEQUENCE [LARGE SCALE GENOMIC DNA]</scope>
    <source>
        <strain evidence="10">ATCC 49788</strain>
    </source>
</reference>
<evidence type="ECO:0000256" key="6">
    <source>
        <dbReference type="ARBA" id="ARBA00023136"/>
    </source>
</evidence>
<keyword evidence="6 8" id="KW-0472">Membrane</keyword>
<dbReference type="GO" id="GO:0015035">
    <property type="term" value="F:protein-disulfide reductase activity"/>
    <property type="evidence" value="ECO:0007669"/>
    <property type="project" value="InterPro"/>
</dbReference>
<dbReference type="GO" id="GO:0006457">
    <property type="term" value="P:protein folding"/>
    <property type="evidence" value="ECO:0007669"/>
    <property type="project" value="InterPro"/>
</dbReference>
<evidence type="ECO:0000256" key="4">
    <source>
        <dbReference type="ARBA" id="ARBA00022982"/>
    </source>
</evidence>
<evidence type="ECO:0000256" key="3">
    <source>
        <dbReference type="ARBA" id="ARBA00022692"/>
    </source>
</evidence>
<comment type="subcellular location">
    <subcellularLocation>
        <location evidence="1">Cell membrane</location>
        <topology evidence="1">Multi-pass membrane protein</topology>
    </subcellularLocation>
</comment>
<dbReference type="SUPFAM" id="SSF158442">
    <property type="entry name" value="DsbB-like"/>
    <property type="match status" value="1"/>
</dbReference>
<keyword evidence="4" id="KW-0249">Electron transport</keyword>
<dbReference type="Gene3D" id="1.20.1550.10">
    <property type="entry name" value="DsbB-like"/>
    <property type="match status" value="1"/>
</dbReference>
<feature type="transmembrane region" description="Helical" evidence="8">
    <location>
        <begin position="71"/>
        <end position="90"/>
    </location>
</feature>
<dbReference type="EMBL" id="FUYB01000013">
    <property type="protein sequence ID" value="SKA84829.1"/>
    <property type="molecule type" value="Genomic_DNA"/>
</dbReference>
<evidence type="ECO:0000313" key="10">
    <source>
        <dbReference type="Proteomes" id="UP000190460"/>
    </source>
</evidence>
<keyword evidence="10" id="KW-1185">Reference proteome</keyword>
<protein>
    <submittedName>
        <fullName evidence="9">Disulfide bond formation protein DsbB</fullName>
    </submittedName>
</protein>
<name>A0A1T4X5X7_9GAMM</name>
<feature type="transmembrane region" description="Helical" evidence="8">
    <location>
        <begin position="47"/>
        <end position="64"/>
    </location>
</feature>
<dbReference type="InterPro" id="IPR023380">
    <property type="entry name" value="DsbB-like_sf"/>
</dbReference>
<evidence type="ECO:0000256" key="5">
    <source>
        <dbReference type="ARBA" id="ARBA00022989"/>
    </source>
</evidence>
<evidence type="ECO:0000256" key="1">
    <source>
        <dbReference type="ARBA" id="ARBA00004651"/>
    </source>
</evidence>
<dbReference type="OrthoDB" id="3711263at2"/>
<keyword evidence="4" id="KW-0813">Transport</keyword>
<keyword evidence="7" id="KW-0676">Redox-active center</keyword>
<keyword evidence="2" id="KW-1003">Cell membrane</keyword>
<dbReference type="Proteomes" id="UP000190460">
    <property type="component" value="Unassembled WGS sequence"/>
</dbReference>
<dbReference type="PANTHER" id="PTHR36570:SF2">
    <property type="entry name" value="DISULFIDE BOND FORMATION PROTEIN B"/>
    <property type="match status" value="1"/>
</dbReference>
<accession>A0A1T4X5X7</accession>
<dbReference type="AlphaFoldDB" id="A0A1T4X5X7"/>
<evidence type="ECO:0000256" key="7">
    <source>
        <dbReference type="ARBA" id="ARBA00023284"/>
    </source>
</evidence>
<keyword evidence="3 8" id="KW-0812">Transmembrane</keyword>
<evidence type="ECO:0000256" key="8">
    <source>
        <dbReference type="SAM" id="Phobius"/>
    </source>
</evidence>
<dbReference type="Pfam" id="PF02600">
    <property type="entry name" value="DsbB"/>
    <property type="match status" value="1"/>
</dbReference>
<organism evidence="9 10">
    <name type="scientific">Thiothrix eikelboomii</name>
    <dbReference type="NCBI Taxonomy" id="92487"/>
    <lineage>
        <taxon>Bacteria</taxon>
        <taxon>Pseudomonadati</taxon>
        <taxon>Pseudomonadota</taxon>
        <taxon>Gammaproteobacteria</taxon>
        <taxon>Thiotrichales</taxon>
        <taxon>Thiotrichaceae</taxon>
        <taxon>Thiothrix</taxon>
    </lineage>
</organism>
<gene>
    <name evidence="9" type="ORF">SAMN02745130_02539</name>
</gene>
<dbReference type="GO" id="GO:0005886">
    <property type="term" value="C:plasma membrane"/>
    <property type="evidence" value="ECO:0007669"/>
    <property type="project" value="UniProtKB-SubCell"/>
</dbReference>
<sequence>MLEKLARWNRSAGFWLSLIILCFALEAAALVYQYVFYYDPCVLCVHIRAWILGILIAAIAGLFLRKHRLGLLIANLLVLLFSAGFVERAYQTLGTEMGFVTGACSMNPHYPSFLPLHQWLPSVFEPLTSCGYTPWVIPQVLSMAQTLMAISVTLFVLMLLMLVSSLRYPDHRL</sequence>
<dbReference type="STRING" id="92487.SAMN02745130_02539"/>
<dbReference type="InterPro" id="IPR050183">
    <property type="entry name" value="DsbB"/>
</dbReference>
<feature type="transmembrane region" description="Helical" evidence="8">
    <location>
        <begin position="143"/>
        <end position="163"/>
    </location>
</feature>
<evidence type="ECO:0000313" key="9">
    <source>
        <dbReference type="EMBL" id="SKA84829.1"/>
    </source>
</evidence>
<evidence type="ECO:0000256" key="2">
    <source>
        <dbReference type="ARBA" id="ARBA00022475"/>
    </source>
</evidence>
<dbReference type="InterPro" id="IPR003752">
    <property type="entry name" value="DiS_bond_form_DsbB/BdbC"/>
</dbReference>
<dbReference type="PANTHER" id="PTHR36570">
    <property type="entry name" value="DISULFIDE BOND FORMATION PROTEIN B"/>
    <property type="match status" value="1"/>
</dbReference>
<dbReference type="RefSeq" id="WP_078922999.1">
    <property type="nucleotide sequence ID" value="NZ_FUYB01000013.1"/>
</dbReference>